<dbReference type="InterPro" id="IPR009057">
    <property type="entry name" value="Homeodomain-like_sf"/>
</dbReference>
<organism evidence="8 9">
    <name type="scientific">Cupriavidus necator (strain ATCC 43291 / DSM 13513 / CCUG 52238 / LMG 8453 / N-1)</name>
    <name type="common">Ralstonia eutropha</name>
    <dbReference type="NCBI Taxonomy" id="1042878"/>
    <lineage>
        <taxon>Bacteria</taxon>
        <taxon>Pseudomonadati</taxon>
        <taxon>Pseudomonadota</taxon>
        <taxon>Betaproteobacteria</taxon>
        <taxon>Burkholderiales</taxon>
        <taxon>Burkholderiaceae</taxon>
        <taxon>Cupriavidus</taxon>
    </lineage>
</organism>
<dbReference type="Pfam" id="PF00158">
    <property type="entry name" value="Sigma54_activat"/>
    <property type="match status" value="1"/>
</dbReference>
<dbReference type="Proteomes" id="UP000006798">
    <property type="component" value="Chromosome 2"/>
</dbReference>
<dbReference type="Gene3D" id="1.10.8.60">
    <property type="match status" value="1"/>
</dbReference>
<dbReference type="PROSITE" id="PS00675">
    <property type="entry name" value="SIGMA54_INTERACT_1"/>
    <property type="match status" value="1"/>
</dbReference>
<dbReference type="KEGG" id="cnc:CNE_2c14500"/>
<dbReference type="SMART" id="SM00448">
    <property type="entry name" value="REC"/>
    <property type="match status" value="1"/>
</dbReference>
<dbReference type="PRINTS" id="PR01590">
    <property type="entry name" value="HTHFIS"/>
</dbReference>
<dbReference type="InterPro" id="IPR058031">
    <property type="entry name" value="AAA_lid_NorR"/>
</dbReference>
<evidence type="ECO:0000256" key="1">
    <source>
        <dbReference type="ARBA" id="ARBA00022741"/>
    </source>
</evidence>
<evidence type="ECO:0000313" key="9">
    <source>
        <dbReference type="Proteomes" id="UP000006798"/>
    </source>
</evidence>
<dbReference type="FunFam" id="3.40.50.300:FF:000006">
    <property type="entry name" value="DNA-binding transcriptional regulator NtrC"/>
    <property type="match status" value="1"/>
</dbReference>
<dbReference type="GO" id="GO:0006355">
    <property type="term" value="P:regulation of DNA-templated transcription"/>
    <property type="evidence" value="ECO:0007669"/>
    <property type="project" value="InterPro"/>
</dbReference>
<proteinExistence type="predicted"/>
<dbReference type="PROSITE" id="PS50110">
    <property type="entry name" value="RESPONSE_REGULATORY"/>
    <property type="match status" value="1"/>
</dbReference>
<accession>F8GNW4</accession>
<dbReference type="GO" id="GO:0000160">
    <property type="term" value="P:phosphorelay signal transduction system"/>
    <property type="evidence" value="ECO:0007669"/>
    <property type="project" value="InterPro"/>
</dbReference>
<keyword evidence="5" id="KW-0597">Phosphoprotein</keyword>
<dbReference type="SUPFAM" id="SSF52540">
    <property type="entry name" value="P-loop containing nucleoside triphosphate hydrolases"/>
    <property type="match status" value="1"/>
</dbReference>
<dbReference type="GO" id="GO:0043565">
    <property type="term" value="F:sequence-specific DNA binding"/>
    <property type="evidence" value="ECO:0007669"/>
    <property type="project" value="InterPro"/>
</dbReference>
<dbReference type="AlphaFoldDB" id="F8GNW4"/>
<dbReference type="HOGENOM" id="CLU_000445_0_6_4"/>
<dbReference type="Gene3D" id="1.10.10.60">
    <property type="entry name" value="Homeodomain-like"/>
    <property type="match status" value="1"/>
</dbReference>
<dbReference type="Gene3D" id="3.40.50.2300">
    <property type="match status" value="1"/>
</dbReference>
<dbReference type="InterPro" id="IPR027417">
    <property type="entry name" value="P-loop_NTPase"/>
</dbReference>
<dbReference type="CDD" id="cd00009">
    <property type="entry name" value="AAA"/>
    <property type="match status" value="1"/>
</dbReference>
<feature type="modified residue" description="4-aspartylphosphate" evidence="5">
    <location>
        <position position="201"/>
    </location>
</feature>
<keyword evidence="3" id="KW-0805">Transcription regulation</keyword>
<keyword evidence="1" id="KW-0547">Nucleotide-binding</keyword>
<dbReference type="Gene3D" id="3.40.50.300">
    <property type="entry name" value="P-loop containing nucleotide triphosphate hydrolases"/>
    <property type="match status" value="1"/>
</dbReference>
<feature type="domain" description="Response regulatory" evidence="7">
    <location>
        <begin position="152"/>
        <end position="266"/>
    </location>
</feature>
<sequence length="601" mass="65760">MMASLEKADGRDVGRDGDACWDFCEGVCACAGYDMKLSPTWKWQPLLARDAMGWSAWFSKSHAHGGFRLPSMACRARTGPSGAAVDKMSWQQPLARAKLSIRGRGLRGWLGLPPIQADSALSLDSSLAPATTKVMNERQSNAADADNWQRRTILVVDDEAGMRSFLSRALEGKVGSVVTADSAEAGAALLEQRHFDLILLDVALPGISGVEWLKALRAAGNPADVILMTAFADMDTAIAALRSGAADFIVKPFRVDQMLNAIRRCFDRTRLARENYLLRRELDKYTIHKHFIGESEAMKKVMALVARVAPMPSTVLVTGESGTGKEVVARELHHLSGRQGQFVPLNCGAMAPEIIESELFGHAKGAFTGAAGGRHGLFLYADGGTLFLDEISELPLGMQAKLLRVIEDRRIRPLGTEREIAVDVRIVAACNRNLANEVAAGRFRQDLYYRLDVVSIAIPPLRTRPEDIVPLAEHFSEQLSAQLGLPAVPLSPSLIRVLKGYDWPGNARELRNLVERALILGEYPVELLAHQADSPQANLPEAEHEDAAMPADDGTLLESVERRHILQVLAAEGGNRVEAARRLGISRRTLDRKCLQWGLRP</sequence>
<dbReference type="PROSITE" id="PS00676">
    <property type="entry name" value="SIGMA54_INTERACT_2"/>
    <property type="match status" value="1"/>
</dbReference>
<dbReference type="GO" id="GO:0005524">
    <property type="term" value="F:ATP binding"/>
    <property type="evidence" value="ECO:0007669"/>
    <property type="project" value="UniProtKB-KW"/>
</dbReference>
<evidence type="ECO:0000256" key="4">
    <source>
        <dbReference type="ARBA" id="ARBA00023163"/>
    </source>
</evidence>
<keyword evidence="2" id="KW-0067">ATP-binding</keyword>
<evidence type="ECO:0000256" key="5">
    <source>
        <dbReference type="PROSITE-ProRule" id="PRU00169"/>
    </source>
</evidence>
<dbReference type="SUPFAM" id="SSF52172">
    <property type="entry name" value="CheY-like"/>
    <property type="match status" value="1"/>
</dbReference>
<dbReference type="Pfam" id="PF02954">
    <property type="entry name" value="HTH_8"/>
    <property type="match status" value="1"/>
</dbReference>
<evidence type="ECO:0000259" key="6">
    <source>
        <dbReference type="PROSITE" id="PS50045"/>
    </source>
</evidence>
<name>F8GNW4_CUPNN</name>
<dbReference type="PANTHER" id="PTHR32071:SF91">
    <property type="entry name" value="TUNGSTATE-RESPONSIVE TWO COMPONENT SIGMA54-DEPENDENT SIGNAL TRANSDUCTION SYSTEM RESPONSE REGULATOR FIS FAMILY"/>
    <property type="match status" value="1"/>
</dbReference>
<dbReference type="InterPro" id="IPR011006">
    <property type="entry name" value="CheY-like_superfamily"/>
</dbReference>
<dbReference type="CDD" id="cd00156">
    <property type="entry name" value="REC"/>
    <property type="match status" value="1"/>
</dbReference>
<dbReference type="InterPro" id="IPR025943">
    <property type="entry name" value="Sigma_54_int_dom_ATP-bd_2"/>
</dbReference>
<dbReference type="InterPro" id="IPR002078">
    <property type="entry name" value="Sigma_54_int"/>
</dbReference>
<dbReference type="Pfam" id="PF00072">
    <property type="entry name" value="Response_reg"/>
    <property type="match status" value="1"/>
</dbReference>
<feature type="domain" description="Sigma-54 factor interaction" evidence="6">
    <location>
        <begin position="291"/>
        <end position="519"/>
    </location>
</feature>
<dbReference type="Pfam" id="PF25601">
    <property type="entry name" value="AAA_lid_14"/>
    <property type="match status" value="1"/>
</dbReference>
<dbReference type="PROSITE" id="PS50045">
    <property type="entry name" value="SIGMA54_INTERACT_4"/>
    <property type="match status" value="1"/>
</dbReference>
<reference evidence="8 9" key="1">
    <citation type="journal article" date="2011" name="J. Bacteriol.">
        <title>Complete genome sequence of the type strain Cupriavidus necator N-1.</title>
        <authorList>
            <person name="Poehlein A."/>
            <person name="Kusian B."/>
            <person name="Friedrich B."/>
            <person name="Daniel R."/>
            <person name="Bowien B."/>
        </authorList>
    </citation>
    <scope>NUCLEOTIDE SEQUENCE [LARGE SCALE GENOMIC DNA]</scope>
    <source>
        <strain evidence="9">ATCC 43291 / DSM 13513 / CCUG 52238 / LMG 8453 / N-1</strain>
    </source>
</reference>
<evidence type="ECO:0000256" key="3">
    <source>
        <dbReference type="ARBA" id="ARBA00023015"/>
    </source>
</evidence>
<gene>
    <name evidence="8" type="ordered locus">CNE_2c14500</name>
</gene>
<evidence type="ECO:0000256" key="2">
    <source>
        <dbReference type="ARBA" id="ARBA00022840"/>
    </source>
</evidence>
<dbReference type="InterPro" id="IPR003593">
    <property type="entry name" value="AAA+_ATPase"/>
</dbReference>
<evidence type="ECO:0000313" key="8">
    <source>
        <dbReference type="EMBL" id="AEI80414.1"/>
    </source>
</evidence>
<dbReference type="InterPro" id="IPR001789">
    <property type="entry name" value="Sig_transdc_resp-reg_receiver"/>
</dbReference>
<dbReference type="PANTHER" id="PTHR32071">
    <property type="entry name" value="TRANSCRIPTIONAL REGULATORY PROTEIN"/>
    <property type="match status" value="1"/>
</dbReference>
<dbReference type="SMART" id="SM00382">
    <property type="entry name" value="AAA"/>
    <property type="match status" value="1"/>
</dbReference>
<dbReference type="EMBL" id="CP002878">
    <property type="protein sequence ID" value="AEI80414.1"/>
    <property type="molecule type" value="Genomic_DNA"/>
</dbReference>
<evidence type="ECO:0000259" key="7">
    <source>
        <dbReference type="PROSITE" id="PS50110"/>
    </source>
</evidence>
<protein>
    <submittedName>
        <fullName evidence="8">Major facilitator superfamily MFS OFA family</fullName>
    </submittedName>
</protein>
<dbReference type="InterPro" id="IPR002197">
    <property type="entry name" value="HTH_Fis"/>
</dbReference>
<keyword evidence="4" id="KW-0804">Transcription</keyword>
<dbReference type="InterPro" id="IPR025662">
    <property type="entry name" value="Sigma_54_int_dom_ATP-bd_1"/>
</dbReference>
<dbReference type="SUPFAM" id="SSF46689">
    <property type="entry name" value="Homeodomain-like"/>
    <property type="match status" value="1"/>
</dbReference>